<reference evidence="2 3" key="1">
    <citation type="submission" date="2019-08" db="EMBL/GenBank/DDBJ databases">
        <title>Draft Genome Sequence of Halomonas eurihalina Isolated from Preserved Hide-surface.</title>
        <authorList>
            <person name="Hussain S.A."/>
            <person name="Xu A."/>
            <person name="Sarker M."/>
            <person name="Sommers C."/>
        </authorList>
    </citation>
    <scope>NUCLEOTIDE SEQUENCE [LARGE SCALE GENOMIC DNA]</scope>
    <source>
        <strain evidence="2 3">MS1</strain>
    </source>
</reference>
<comment type="caution">
    <text evidence="2">The sequence shown here is derived from an EMBL/GenBank/DDBJ whole genome shotgun (WGS) entry which is preliminary data.</text>
</comment>
<dbReference type="InterPro" id="IPR035917">
    <property type="entry name" value="YjbQ-like_sf"/>
</dbReference>
<dbReference type="AlphaFoldDB" id="A0A5D9CRX4"/>
<sequence>MWDQQEIRLAPRSRGFHLITDEVIEAVPRIASLQVGLLHLQLLHTSASLTLNENADPDVRHDMDALLRDRIPGDLPYFRHTLEGPDDMPAHVAASLFGTQLTLAVRDGRLALGTWQGVWFGEHRDHGGPRHLIATLNGECNARHRHGYHWRSGDRG</sequence>
<evidence type="ECO:0000256" key="1">
    <source>
        <dbReference type="ARBA" id="ARBA00005534"/>
    </source>
</evidence>
<name>A0A5D9CRX4_HALER</name>
<dbReference type="EMBL" id="VTPU01000016">
    <property type="protein sequence ID" value="TZG33943.1"/>
    <property type="molecule type" value="Genomic_DNA"/>
</dbReference>
<dbReference type="OrthoDB" id="9801725at2"/>
<dbReference type="Pfam" id="PF01894">
    <property type="entry name" value="YjbQ"/>
    <property type="match status" value="1"/>
</dbReference>
<comment type="similarity">
    <text evidence="1">Belongs to the UPF0047 family.</text>
</comment>
<gene>
    <name evidence="2" type="ORF">FZZ93_14740</name>
</gene>
<dbReference type="Proteomes" id="UP000324260">
    <property type="component" value="Unassembled WGS sequence"/>
</dbReference>
<dbReference type="SUPFAM" id="SSF111038">
    <property type="entry name" value="YjbQ-like"/>
    <property type="match status" value="1"/>
</dbReference>
<dbReference type="PANTHER" id="PTHR30615:SF8">
    <property type="entry name" value="UPF0047 PROTEIN C4A8.02C"/>
    <property type="match status" value="1"/>
</dbReference>
<dbReference type="Gene3D" id="2.60.120.460">
    <property type="entry name" value="YjbQ-like"/>
    <property type="match status" value="1"/>
</dbReference>
<organism evidence="2 3">
    <name type="scientific">Halomonas eurihalina</name>
    <dbReference type="NCBI Taxonomy" id="42566"/>
    <lineage>
        <taxon>Bacteria</taxon>
        <taxon>Pseudomonadati</taxon>
        <taxon>Pseudomonadota</taxon>
        <taxon>Gammaproteobacteria</taxon>
        <taxon>Oceanospirillales</taxon>
        <taxon>Halomonadaceae</taxon>
        <taxon>Halomonas</taxon>
    </lineage>
</organism>
<dbReference type="InterPro" id="IPR001602">
    <property type="entry name" value="UPF0047_YjbQ-like"/>
</dbReference>
<proteinExistence type="inferred from homology"/>
<dbReference type="PIRSF" id="PIRSF004681">
    <property type="entry name" value="UCP004681"/>
    <property type="match status" value="1"/>
</dbReference>
<dbReference type="PANTHER" id="PTHR30615">
    <property type="entry name" value="UNCHARACTERIZED PROTEIN YJBQ-RELATED"/>
    <property type="match status" value="1"/>
</dbReference>
<accession>A0A5D9CRX4</accession>
<protein>
    <submittedName>
        <fullName evidence="2">YjbQ family protein</fullName>
    </submittedName>
</protein>
<evidence type="ECO:0000313" key="3">
    <source>
        <dbReference type="Proteomes" id="UP000324260"/>
    </source>
</evidence>
<dbReference type="NCBIfam" id="TIGR00149">
    <property type="entry name" value="TIGR00149_YjbQ"/>
    <property type="match status" value="1"/>
</dbReference>
<evidence type="ECO:0000313" key="2">
    <source>
        <dbReference type="EMBL" id="TZG33943.1"/>
    </source>
</evidence>
<dbReference type="RefSeq" id="WP_149323069.1">
    <property type="nucleotide sequence ID" value="NZ_JARWAH010000006.1"/>
</dbReference>
<keyword evidence="3" id="KW-1185">Reference proteome</keyword>